<accession>A0A5J4KC09</accession>
<dbReference type="AlphaFoldDB" id="A0A5J4KC09"/>
<comment type="caution">
    <text evidence="1">The sequence shown here is derived from an EMBL/GenBank/DDBJ whole genome shotgun (WGS) entry which is preliminary data.</text>
</comment>
<name>A0A5J4KC09_9CHLR</name>
<gene>
    <name evidence="1" type="ORF">KDW_04460</name>
</gene>
<protein>
    <submittedName>
        <fullName evidence="1">Uncharacterized protein</fullName>
    </submittedName>
</protein>
<evidence type="ECO:0000313" key="2">
    <source>
        <dbReference type="Proteomes" id="UP000326912"/>
    </source>
</evidence>
<dbReference type="Proteomes" id="UP000326912">
    <property type="component" value="Unassembled WGS sequence"/>
</dbReference>
<reference evidence="1 2" key="1">
    <citation type="submission" date="2019-10" db="EMBL/GenBank/DDBJ databases">
        <title>Dictyobacter vulcani sp. nov., within the class Ktedonobacteria, isolated from soil of volcanic Mt. Zao.</title>
        <authorList>
            <person name="Zheng Y."/>
            <person name="Wang C.M."/>
            <person name="Sakai Y."/>
            <person name="Abe K."/>
            <person name="Yokota A."/>
            <person name="Yabe S."/>
        </authorList>
    </citation>
    <scope>NUCLEOTIDE SEQUENCE [LARGE SCALE GENOMIC DNA]</scope>
    <source>
        <strain evidence="1 2">W12</strain>
    </source>
</reference>
<evidence type="ECO:0000313" key="1">
    <source>
        <dbReference type="EMBL" id="GER86284.1"/>
    </source>
</evidence>
<organism evidence="1 2">
    <name type="scientific">Dictyobacter vulcani</name>
    <dbReference type="NCBI Taxonomy" id="2607529"/>
    <lineage>
        <taxon>Bacteria</taxon>
        <taxon>Bacillati</taxon>
        <taxon>Chloroflexota</taxon>
        <taxon>Ktedonobacteria</taxon>
        <taxon>Ktedonobacterales</taxon>
        <taxon>Dictyobacteraceae</taxon>
        <taxon>Dictyobacter</taxon>
    </lineage>
</organism>
<dbReference type="EMBL" id="BKZW01000001">
    <property type="protein sequence ID" value="GER86284.1"/>
    <property type="molecule type" value="Genomic_DNA"/>
</dbReference>
<sequence>MNEVAKRGKPGASASKEEKKRAKKICHLYKSELHKCEYERNTLHIDPCLLVSALLRLARRQETFACTMRT</sequence>
<keyword evidence="2" id="KW-1185">Reference proteome</keyword>
<proteinExistence type="predicted"/>